<evidence type="ECO:0000256" key="1">
    <source>
        <dbReference type="SAM" id="Phobius"/>
    </source>
</evidence>
<protein>
    <submittedName>
        <fullName evidence="2">Uncharacterized protein</fullName>
    </submittedName>
</protein>
<keyword evidence="3" id="KW-1185">Reference proteome</keyword>
<reference evidence="2 3" key="1">
    <citation type="submission" date="2015-10" db="EMBL/GenBank/DDBJ databases">
        <authorList>
            <person name="Gilbert D.G."/>
        </authorList>
    </citation>
    <scope>NUCLEOTIDE SEQUENCE [LARGE SCALE GENOMIC DNA]</scope>
    <source>
        <strain evidence="2">COMA1</strain>
    </source>
</reference>
<proteinExistence type="predicted"/>
<keyword evidence="1" id="KW-0812">Transmembrane</keyword>
<dbReference type="STRING" id="1742972.COMA1_10749"/>
<dbReference type="EMBL" id="CZQA01000001">
    <property type="protein sequence ID" value="CUS32659.1"/>
    <property type="molecule type" value="Genomic_DNA"/>
</dbReference>
<keyword evidence="1" id="KW-1133">Transmembrane helix</keyword>
<evidence type="ECO:0000313" key="2">
    <source>
        <dbReference type="EMBL" id="CUS32659.1"/>
    </source>
</evidence>
<sequence length="97" mass="11277">MANEIQWDAELPKKALEALLQGDRNKAIEQVQLERNLNREDAREVVASFILSQPSMMASMRQVESRAGTHWGLLRWFILLQAIAVAIGYFLFFRDQW</sequence>
<feature type="transmembrane region" description="Helical" evidence="1">
    <location>
        <begin position="73"/>
        <end position="93"/>
    </location>
</feature>
<dbReference type="Proteomes" id="UP000199032">
    <property type="component" value="Unassembled WGS sequence"/>
</dbReference>
<keyword evidence="1" id="KW-0472">Membrane</keyword>
<name>A0A0S4L4R5_9BACT</name>
<gene>
    <name evidence="2" type="ORF">COMA1_10749</name>
</gene>
<dbReference type="AlphaFoldDB" id="A0A0S4L4R5"/>
<evidence type="ECO:0000313" key="3">
    <source>
        <dbReference type="Proteomes" id="UP000199032"/>
    </source>
</evidence>
<accession>A0A0S4L4R5</accession>
<organism evidence="2 3">
    <name type="scientific">Candidatus Nitrospira nitrosa</name>
    <dbReference type="NCBI Taxonomy" id="1742972"/>
    <lineage>
        <taxon>Bacteria</taxon>
        <taxon>Pseudomonadati</taxon>
        <taxon>Nitrospirota</taxon>
        <taxon>Nitrospiria</taxon>
        <taxon>Nitrospirales</taxon>
        <taxon>Nitrospiraceae</taxon>
        <taxon>Nitrospira</taxon>
    </lineage>
</organism>